<gene>
    <name evidence="2" type="ORF">SEMRO_455_G146510.1</name>
</gene>
<feature type="compositionally biased region" description="Polar residues" evidence="1">
    <location>
        <begin position="1"/>
        <end position="12"/>
    </location>
</feature>
<dbReference type="EMBL" id="CAICTM010000454">
    <property type="protein sequence ID" value="CAB9510838.1"/>
    <property type="molecule type" value="Genomic_DNA"/>
</dbReference>
<feature type="region of interest" description="Disordered" evidence="1">
    <location>
        <begin position="204"/>
        <end position="248"/>
    </location>
</feature>
<dbReference type="AlphaFoldDB" id="A0A9N8HHL8"/>
<keyword evidence="3" id="KW-1185">Reference proteome</keyword>
<dbReference type="InterPro" id="IPR024525">
    <property type="entry name" value="DUF3804"/>
</dbReference>
<comment type="caution">
    <text evidence="2">The sequence shown here is derived from an EMBL/GenBank/DDBJ whole genome shotgun (WGS) entry which is preliminary data.</text>
</comment>
<proteinExistence type="predicted"/>
<dbReference type="Pfam" id="PF12707">
    <property type="entry name" value="DUF3804"/>
    <property type="match status" value="1"/>
</dbReference>
<organism evidence="2 3">
    <name type="scientific">Seminavis robusta</name>
    <dbReference type="NCBI Taxonomy" id="568900"/>
    <lineage>
        <taxon>Eukaryota</taxon>
        <taxon>Sar</taxon>
        <taxon>Stramenopiles</taxon>
        <taxon>Ochrophyta</taxon>
        <taxon>Bacillariophyta</taxon>
        <taxon>Bacillariophyceae</taxon>
        <taxon>Bacillariophycidae</taxon>
        <taxon>Naviculales</taxon>
        <taxon>Naviculaceae</taxon>
        <taxon>Seminavis</taxon>
    </lineage>
</organism>
<evidence type="ECO:0000256" key="1">
    <source>
        <dbReference type="SAM" id="MobiDB-lite"/>
    </source>
</evidence>
<reference evidence="2" key="1">
    <citation type="submission" date="2020-06" db="EMBL/GenBank/DDBJ databases">
        <authorList>
            <consortium name="Plant Systems Biology data submission"/>
        </authorList>
    </citation>
    <scope>NUCLEOTIDE SEQUENCE</scope>
    <source>
        <strain evidence="2">D6</strain>
    </source>
</reference>
<evidence type="ECO:0000313" key="2">
    <source>
        <dbReference type="EMBL" id="CAB9510838.1"/>
    </source>
</evidence>
<feature type="compositionally biased region" description="Low complexity" evidence="1">
    <location>
        <begin position="63"/>
        <end position="73"/>
    </location>
</feature>
<dbReference type="Proteomes" id="UP001153069">
    <property type="component" value="Unassembled WGS sequence"/>
</dbReference>
<feature type="region of interest" description="Disordered" evidence="1">
    <location>
        <begin position="1"/>
        <end position="75"/>
    </location>
</feature>
<sequence>MMIKSTRSSIRQPMNKRPSNRCDPPRLPLRRPMKDYDDDDVDDETEEESQTTTAMESGPTIHTATTSATTSSSRRLLRPDSVTALLHDFYDDLNSNIHSKSRECWKAFYEKYHAASYQMVRPSGNPLDSCGFIDLFCHDDIQLHEFALVRVDRVQLLAGGLVAVVIYTVDQIFSYKGIRQEDRAVLTCVVEELHGDLRIRHEHRSNGRPLPVSNLNESSSSSSRWEEHQSQPIPATKDEWRNTKQSVF</sequence>
<dbReference type="Gene3D" id="3.10.450.50">
    <property type="match status" value="1"/>
</dbReference>
<feature type="compositionally biased region" description="Acidic residues" evidence="1">
    <location>
        <begin position="36"/>
        <end position="49"/>
    </location>
</feature>
<protein>
    <submittedName>
        <fullName evidence="2">Uncharacterized protein</fullName>
    </submittedName>
</protein>
<evidence type="ECO:0000313" key="3">
    <source>
        <dbReference type="Proteomes" id="UP001153069"/>
    </source>
</evidence>
<accession>A0A9N8HHL8</accession>
<name>A0A9N8HHL8_9STRA</name>